<dbReference type="InterPro" id="IPR005025">
    <property type="entry name" value="FMN_Rdtase-like_dom"/>
</dbReference>
<dbReference type="EMBL" id="CP021377">
    <property type="protein sequence ID" value="ART83306.1"/>
    <property type="molecule type" value="Genomic_DNA"/>
</dbReference>
<keyword evidence="5" id="KW-1185">Reference proteome</keyword>
<proteinExistence type="predicted"/>
<dbReference type="OrthoDB" id="8523426at2"/>
<dbReference type="AlphaFoldDB" id="A0A1Y0D841"/>
<name>A0A1Y0D841_9GAMM</name>
<dbReference type="Proteomes" id="UP000243937">
    <property type="component" value="Chromosome"/>
</dbReference>
<reference evidence="4 5" key="1">
    <citation type="journal article" date="2014" name="Int. J. Syst. Evol. Microbiol.">
        <title>Oceanisphaera profunda sp. nov., a marine bacterium isolated from deep-sea sediment, and emended description of the genus Oceanisphaera.</title>
        <authorList>
            <person name="Xu Z."/>
            <person name="Zhang X.Y."/>
            <person name="Su H.N."/>
            <person name="Yu Z.C."/>
            <person name="Liu C."/>
            <person name="Li H."/>
            <person name="Chen X.L."/>
            <person name="Song X.Y."/>
            <person name="Xie B.B."/>
            <person name="Qin Q.L."/>
            <person name="Zhou B.C."/>
            <person name="Shi M."/>
            <person name="Huang Y."/>
            <person name="Zhang Y.Z."/>
        </authorList>
    </citation>
    <scope>NUCLEOTIDE SEQUENCE [LARGE SCALE GENOMIC DNA]</scope>
    <source>
        <strain evidence="4 5">SM1222</strain>
    </source>
</reference>
<evidence type="ECO:0000256" key="1">
    <source>
        <dbReference type="ARBA" id="ARBA00001917"/>
    </source>
</evidence>
<dbReference type="Pfam" id="PF03358">
    <property type="entry name" value="FMN_red"/>
    <property type="match status" value="1"/>
</dbReference>
<evidence type="ECO:0000313" key="4">
    <source>
        <dbReference type="EMBL" id="ART83306.1"/>
    </source>
</evidence>
<organism evidence="4 5">
    <name type="scientific">Oceanisphaera profunda</name>
    <dbReference type="NCBI Taxonomy" id="1416627"/>
    <lineage>
        <taxon>Bacteria</taxon>
        <taxon>Pseudomonadati</taxon>
        <taxon>Pseudomonadota</taxon>
        <taxon>Gammaproteobacteria</taxon>
        <taxon>Aeromonadales</taxon>
        <taxon>Aeromonadaceae</taxon>
        <taxon>Oceanisphaera</taxon>
    </lineage>
</organism>
<keyword evidence="2" id="KW-0285">Flavoprotein</keyword>
<dbReference type="InterPro" id="IPR029039">
    <property type="entry name" value="Flavoprotein-like_sf"/>
</dbReference>
<evidence type="ECO:0000256" key="2">
    <source>
        <dbReference type="ARBA" id="ARBA00022643"/>
    </source>
</evidence>
<evidence type="ECO:0000259" key="3">
    <source>
        <dbReference type="Pfam" id="PF03358"/>
    </source>
</evidence>
<keyword evidence="2" id="KW-0288">FMN</keyword>
<dbReference type="KEGG" id="opf:CBP31_12320"/>
<dbReference type="SUPFAM" id="SSF52218">
    <property type="entry name" value="Flavoproteins"/>
    <property type="match status" value="1"/>
</dbReference>
<comment type="cofactor">
    <cofactor evidence="1">
        <name>FMN</name>
        <dbReference type="ChEBI" id="CHEBI:58210"/>
    </cofactor>
</comment>
<sequence>MKKTKIIAFSGSLRAASFNTFAIKAAQQLAPAGCEIELINYADLPLYNQDEADVETPALLLAIAEKVRAADGILFATPEYNYSLPGALKNLIDWLSRQAPQPLAGKPTAIISASMGMLGGARVQYHLRQILVCLDVHVLNKPEIMIGQAHEKFDAQGQLLDETTNTLIATQMQALCAFSQQLD</sequence>
<dbReference type="RefSeq" id="WP_087037707.1">
    <property type="nucleotide sequence ID" value="NZ_CP021377.1"/>
</dbReference>
<accession>A0A1Y0D841</accession>
<dbReference type="PANTHER" id="PTHR30543:SF21">
    <property type="entry name" value="NAD(P)H-DEPENDENT FMN REDUCTASE LOT6"/>
    <property type="match status" value="1"/>
</dbReference>
<gene>
    <name evidence="4" type="ORF">CBP31_12320</name>
</gene>
<protein>
    <submittedName>
        <fullName evidence="4">NADPH-dependent FMN reductase</fullName>
    </submittedName>
</protein>
<dbReference type="Gene3D" id="3.40.50.360">
    <property type="match status" value="1"/>
</dbReference>
<dbReference type="InterPro" id="IPR050712">
    <property type="entry name" value="NAD(P)H-dep_reductase"/>
</dbReference>
<evidence type="ECO:0000313" key="5">
    <source>
        <dbReference type="Proteomes" id="UP000243937"/>
    </source>
</evidence>
<feature type="domain" description="NADPH-dependent FMN reductase-like" evidence="3">
    <location>
        <begin position="4"/>
        <end position="150"/>
    </location>
</feature>
<dbReference type="PANTHER" id="PTHR30543">
    <property type="entry name" value="CHROMATE REDUCTASE"/>
    <property type="match status" value="1"/>
</dbReference>
<dbReference type="GO" id="GO:0010181">
    <property type="term" value="F:FMN binding"/>
    <property type="evidence" value="ECO:0007669"/>
    <property type="project" value="TreeGrafter"/>
</dbReference>
<dbReference type="GO" id="GO:0016491">
    <property type="term" value="F:oxidoreductase activity"/>
    <property type="evidence" value="ECO:0007669"/>
    <property type="project" value="InterPro"/>
</dbReference>
<dbReference type="GO" id="GO:0005829">
    <property type="term" value="C:cytosol"/>
    <property type="evidence" value="ECO:0007669"/>
    <property type="project" value="TreeGrafter"/>
</dbReference>